<evidence type="ECO:0000256" key="12">
    <source>
        <dbReference type="ARBA" id="ARBA00023211"/>
    </source>
</evidence>
<dbReference type="STRING" id="1676925.ENSPKIP00000040612"/>
<evidence type="ECO:0000256" key="8">
    <source>
        <dbReference type="ARBA" id="ARBA00022723"/>
    </source>
</evidence>
<dbReference type="GeneTree" id="ENSGT00940000156640"/>
<dbReference type="FunFam" id="1.10.1410.10:FF:000007">
    <property type="entry name" value="poly(A) RNA polymerase GLD2 isoform X1"/>
    <property type="match status" value="1"/>
</dbReference>
<keyword evidence="7" id="KW-0808">Transferase</keyword>
<dbReference type="GO" id="GO:0046872">
    <property type="term" value="F:metal ion binding"/>
    <property type="evidence" value="ECO:0007669"/>
    <property type="project" value="UniProtKB-KW"/>
</dbReference>
<evidence type="ECO:0000256" key="6">
    <source>
        <dbReference type="ARBA" id="ARBA00022664"/>
    </source>
</evidence>
<keyword evidence="5" id="KW-0963">Cytoplasm</keyword>
<dbReference type="PANTHER" id="PTHR12271:SF40">
    <property type="entry name" value="POLY(A) RNA POLYMERASE GLD2"/>
    <property type="match status" value="1"/>
</dbReference>
<evidence type="ECO:0000256" key="15">
    <source>
        <dbReference type="SAM" id="MobiDB-lite"/>
    </source>
</evidence>
<keyword evidence="11" id="KW-0460">Magnesium</keyword>
<evidence type="ECO:0000313" key="18">
    <source>
        <dbReference type="Ensembl" id="ENSPKIP00000040612.1"/>
    </source>
</evidence>
<comment type="subcellular location">
    <subcellularLocation>
        <location evidence="3">Cytoplasm</location>
    </subcellularLocation>
</comment>
<evidence type="ECO:0000256" key="10">
    <source>
        <dbReference type="ARBA" id="ARBA00022840"/>
    </source>
</evidence>
<keyword evidence="6" id="KW-0507">mRNA processing</keyword>
<sequence length="485" mass="54981">MFPHSSILGCPPFPPKPGQANGLLSLPVVFAQQQMTASPFNNRNNLSPFPLNRHYDWKPALHTASHALSVPPVRMSRKRRSGDYGLYDLKRQRFSSPGCHERTSRVATPSPTPRSIGAHLRSESCGPSVSPLRSQQAGYVPAPTGKPCHSTPDSFQAAATDKLSQQIMDLFQACQQQTDDLEKKELCRTQLQREIQRLFPYSRLFLAGSSLNGFGSRSSDADLCLVVKEGNVNQRTDAVYILSLVQKLLYKLSYIDRPQLIRAKVPILKFRDKFSGLEFDLNVNNIVGIRNTFLLRSYAYTECRVRPVVLVIKKWAQHHGINDASRGTLSSYTLVLMVLHYLQTLSEPVIPCLQKDYPECFNPSMEIHLVPEGPKDIPPFKSKNQSALGTLFLGFLKYFATEFKWDRQMISVREAEALPKPSCREWKDKFICVEEPFDRSNTARAVHERAQFDAIKAVFLKSWQLLQQKKDLNSILPVRVTMQKC</sequence>
<dbReference type="SUPFAM" id="SSF81631">
    <property type="entry name" value="PAP/OAS1 substrate-binding domain"/>
    <property type="match status" value="1"/>
</dbReference>
<name>A0A3B3TBG4_9TELE</name>
<proteinExistence type="inferred from homology"/>
<evidence type="ECO:0000256" key="2">
    <source>
        <dbReference type="ARBA" id="ARBA00001946"/>
    </source>
</evidence>
<comment type="cofactor">
    <cofactor evidence="2">
        <name>Mg(2+)</name>
        <dbReference type="ChEBI" id="CHEBI:18420"/>
    </cofactor>
</comment>
<evidence type="ECO:0000259" key="17">
    <source>
        <dbReference type="Pfam" id="PF22600"/>
    </source>
</evidence>
<dbReference type="Pfam" id="PF03828">
    <property type="entry name" value="PAP_assoc"/>
    <property type="match status" value="1"/>
</dbReference>
<evidence type="ECO:0000256" key="3">
    <source>
        <dbReference type="ARBA" id="ARBA00004496"/>
    </source>
</evidence>
<dbReference type="GeneID" id="111849932"/>
<keyword evidence="10" id="KW-0067">ATP-binding</keyword>
<dbReference type="RefSeq" id="XP_023679027.1">
    <property type="nucleotide sequence ID" value="XM_023823259.1"/>
</dbReference>
<evidence type="ECO:0000256" key="5">
    <source>
        <dbReference type="ARBA" id="ARBA00022490"/>
    </source>
</evidence>
<evidence type="ECO:0000259" key="16">
    <source>
        <dbReference type="Pfam" id="PF03828"/>
    </source>
</evidence>
<dbReference type="InterPro" id="IPR002058">
    <property type="entry name" value="PAP_assoc"/>
</dbReference>
<dbReference type="GO" id="GO:1990817">
    <property type="term" value="F:poly(A) RNA polymerase activity"/>
    <property type="evidence" value="ECO:0007669"/>
    <property type="project" value="UniProtKB-EC"/>
</dbReference>
<evidence type="ECO:0000313" key="19">
    <source>
        <dbReference type="Proteomes" id="UP000261540"/>
    </source>
</evidence>
<evidence type="ECO:0000256" key="4">
    <source>
        <dbReference type="ARBA" id="ARBA00012388"/>
    </source>
</evidence>
<comment type="cofactor">
    <cofactor evidence="1">
        <name>Mn(2+)</name>
        <dbReference type="ChEBI" id="CHEBI:29035"/>
    </cofactor>
</comment>
<feature type="compositionally biased region" description="Polar residues" evidence="15">
    <location>
        <begin position="125"/>
        <end position="137"/>
    </location>
</feature>
<dbReference type="OrthoDB" id="2274644at2759"/>
<dbReference type="GO" id="GO:0031123">
    <property type="term" value="P:RNA 3'-end processing"/>
    <property type="evidence" value="ECO:0007669"/>
    <property type="project" value="TreeGrafter"/>
</dbReference>
<dbReference type="InterPro" id="IPR043519">
    <property type="entry name" value="NT_sf"/>
</dbReference>
<dbReference type="Gene3D" id="1.10.1410.10">
    <property type="match status" value="1"/>
</dbReference>
<feature type="domain" description="PAP-associated" evidence="16">
    <location>
        <begin position="388"/>
        <end position="441"/>
    </location>
</feature>
<comment type="similarity">
    <text evidence="13">Belongs to the DNA polymerase type-B-like family. GLD2 subfamily.</text>
</comment>
<feature type="region of interest" description="Disordered" evidence="15">
    <location>
        <begin position="95"/>
        <end position="149"/>
    </location>
</feature>
<evidence type="ECO:0000256" key="14">
    <source>
        <dbReference type="ARBA" id="ARBA00048830"/>
    </source>
</evidence>
<evidence type="ECO:0000256" key="7">
    <source>
        <dbReference type="ARBA" id="ARBA00022679"/>
    </source>
</evidence>
<evidence type="ECO:0000256" key="11">
    <source>
        <dbReference type="ARBA" id="ARBA00022842"/>
    </source>
</evidence>
<dbReference type="CDD" id="cd05402">
    <property type="entry name" value="NT_PAP_TUTase"/>
    <property type="match status" value="1"/>
</dbReference>
<dbReference type="Ensembl" id="ENSPKIT00000021633.1">
    <property type="protein sequence ID" value="ENSPKIP00000040612.1"/>
    <property type="gene ID" value="ENSPKIG00000017504.1"/>
</dbReference>
<reference evidence="18" key="1">
    <citation type="submission" date="2025-08" db="UniProtKB">
        <authorList>
            <consortium name="Ensembl"/>
        </authorList>
    </citation>
    <scope>IDENTIFICATION</scope>
</reference>
<dbReference type="SUPFAM" id="SSF81301">
    <property type="entry name" value="Nucleotidyltransferase"/>
    <property type="match status" value="1"/>
</dbReference>
<evidence type="ECO:0000256" key="1">
    <source>
        <dbReference type="ARBA" id="ARBA00001936"/>
    </source>
</evidence>
<dbReference type="Pfam" id="PF22600">
    <property type="entry name" value="MTPAP-like_central"/>
    <property type="match status" value="1"/>
</dbReference>
<dbReference type="GO" id="GO:0006397">
    <property type="term" value="P:mRNA processing"/>
    <property type="evidence" value="ECO:0007669"/>
    <property type="project" value="UniProtKB-KW"/>
</dbReference>
<keyword evidence="9" id="KW-0547">Nucleotide-binding</keyword>
<accession>A0A3B3TBG4</accession>
<dbReference type="PANTHER" id="PTHR12271">
    <property type="entry name" value="POLY A POLYMERASE CID PAP -RELATED"/>
    <property type="match status" value="1"/>
</dbReference>
<feature type="domain" description="Poly(A) RNA polymerase mitochondrial-like central palm" evidence="17">
    <location>
        <begin position="163"/>
        <end position="299"/>
    </location>
</feature>
<dbReference type="EC" id="2.7.7.19" evidence="4"/>
<dbReference type="InterPro" id="IPR054708">
    <property type="entry name" value="MTPAP-like_central"/>
</dbReference>
<comment type="catalytic activity">
    <reaction evidence="14">
        <text>RNA(n) + ATP = RNA(n)-3'-adenine ribonucleotide + diphosphate</text>
        <dbReference type="Rhea" id="RHEA:11332"/>
        <dbReference type="Rhea" id="RHEA-COMP:14527"/>
        <dbReference type="Rhea" id="RHEA-COMP:17347"/>
        <dbReference type="ChEBI" id="CHEBI:30616"/>
        <dbReference type="ChEBI" id="CHEBI:33019"/>
        <dbReference type="ChEBI" id="CHEBI:140395"/>
        <dbReference type="ChEBI" id="CHEBI:173115"/>
        <dbReference type="EC" id="2.7.7.19"/>
    </reaction>
</comment>
<evidence type="ECO:0000256" key="9">
    <source>
        <dbReference type="ARBA" id="ARBA00022741"/>
    </source>
</evidence>
<dbReference type="Gene3D" id="3.30.460.10">
    <property type="entry name" value="Beta Polymerase, domain 2"/>
    <property type="match status" value="1"/>
</dbReference>
<organism evidence="18 19">
    <name type="scientific">Paramormyrops kingsleyae</name>
    <dbReference type="NCBI Taxonomy" id="1676925"/>
    <lineage>
        <taxon>Eukaryota</taxon>
        <taxon>Metazoa</taxon>
        <taxon>Chordata</taxon>
        <taxon>Craniata</taxon>
        <taxon>Vertebrata</taxon>
        <taxon>Euteleostomi</taxon>
        <taxon>Actinopterygii</taxon>
        <taxon>Neopterygii</taxon>
        <taxon>Teleostei</taxon>
        <taxon>Osteoglossocephala</taxon>
        <taxon>Osteoglossomorpha</taxon>
        <taxon>Osteoglossiformes</taxon>
        <taxon>Mormyridae</taxon>
        <taxon>Paramormyrops</taxon>
    </lineage>
</organism>
<dbReference type="GO" id="GO:0005524">
    <property type="term" value="F:ATP binding"/>
    <property type="evidence" value="ECO:0007669"/>
    <property type="project" value="UniProtKB-KW"/>
</dbReference>
<keyword evidence="19" id="KW-1185">Reference proteome</keyword>
<evidence type="ECO:0000256" key="13">
    <source>
        <dbReference type="ARBA" id="ARBA00038491"/>
    </source>
</evidence>
<protein>
    <recommendedName>
        <fullName evidence="4">polynucleotide adenylyltransferase</fullName>
        <ecNumber evidence="4">2.7.7.19</ecNumber>
    </recommendedName>
</protein>
<keyword evidence="8" id="KW-0479">Metal-binding</keyword>
<keyword evidence="12" id="KW-0464">Manganese</keyword>
<dbReference type="AlphaFoldDB" id="A0A3B3TBG4"/>
<dbReference type="Proteomes" id="UP000261540">
    <property type="component" value="Unplaced"/>
</dbReference>
<dbReference type="GO" id="GO:0005737">
    <property type="term" value="C:cytoplasm"/>
    <property type="evidence" value="ECO:0007669"/>
    <property type="project" value="UniProtKB-SubCell"/>
</dbReference>
<dbReference type="GO" id="GO:0010468">
    <property type="term" value="P:regulation of gene expression"/>
    <property type="evidence" value="ECO:0007669"/>
    <property type="project" value="UniProtKB-ARBA"/>
</dbReference>
<dbReference type="FunFam" id="3.30.460.10:FF:000022">
    <property type="entry name" value="poly(A) RNA polymerase GLD2 isoform X1"/>
    <property type="match status" value="1"/>
</dbReference>
<reference evidence="18" key="2">
    <citation type="submission" date="2025-09" db="UniProtKB">
        <authorList>
            <consortium name="Ensembl"/>
        </authorList>
    </citation>
    <scope>IDENTIFICATION</scope>
</reference>